<dbReference type="PANTHER" id="PTHR11360:SF177">
    <property type="entry name" value="RIBOFLAVIN TRANSPORTER MCH5"/>
    <property type="match status" value="1"/>
</dbReference>
<dbReference type="GeneID" id="37267878"/>
<feature type="transmembrane region" description="Helical" evidence="4">
    <location>
        <begin position="416"/>
        <end position="437"/>
    </location>
</feature>
<feature type="transmembrane region" description="Helical" evidence="4">
    <location>
        <begin position="258"/>
        <end position="279"/>
    </location>
</feature>
<dbReference type="PANTHER" id="PTHR11360">
    <property type="entry name" value="MONOCARBOXYLATE TRANSPORTER"/>
    <property type="match status" value="1"/>
</dbReference>
<dbReference type="AlphaFoldDB" id="A0A316Z7L6"/>
<dbReference type="GO" id="GO:0022857">
    <property type="term" value="F:transmembrane transporter activity"/>
    <property type="evidence" value="ECO:0007669"/>
    <property type="project" value="InterPro"/>
</dbReference>
<dbReference type="SUPFAM" id="SSF103473">
    <property type="entry name" value="MFS general substrate transporter"/>
    <property type="match status" value="1"/>
</dbReference>
<comment type="subcellular location">
    <subcellularLocation>
        <location evidence="1">Membrane</location>
        <topology evidence="1">Multi-pass membrane protein</topology>
    </subcellularLocation>
</comment>
<dbReference type="InterPro" id="IPR036259">
    <property type="entry name" value="MFS_trans_sf"/>
</dbReference>
<gene>
    <name evidence="5" type="ORF">FA09DRAFT_300403</name>
</gene>
<evidence type="ECO:0000313" key="5">
    <source>
        <dbReference type="EMBL" id="PWN96163.1"/>
    </source>
</evidence>
<accession>A0A316Z7L6</accession>
<dbReference type="Gene3D" id="1.20.1250.20">
    <property type="entry name" value="MFS general substrate transporter like domains"/>
    <property type="match status" value="2"/>
</dbReference>
<evidence type="ECO:0000256" key="3">
    <source>
        <dbReference type="SAM" id="MobiDB-lite"/>
    </source>
</evidence>
<dbReference type="InterPro" id="IPR050327">
    <property type="entry name" value="Proton-linked_MCT"/>
</dbReference>
<evidence type="ECO:0000313" key="6">
    <source>
        <dbReference type="Proteomes" id="UP000245946"/>
    </source>
</evidence>
<feature type="transmembrane region" description="Helical" evidence="4">
    <location>
        <begin position="210"/>
        <end position="230"/>
    </location>
</feature>
<dbReference type="Proteomes" id="UP000245946">
    <property type="component" value="Unassembled WGS sequence"/>
</dbReference>
<dbReference type="Pfam" id="PF07690">
    <property type="entry name" value="MFS_1"/>
    <property type="match status" value="1"/>
</dbReference>
<dbReference type="RefSeq" id="XP_025596442.1">
    <property type="nucleotide sequence ID" value="XM_025740332.1"/>
</dbReference>
<feature type="transmembrane region" description="Helical" evidence="4">
    <location>
        <begin position="90"/>
        <end position="108"/>
    </location>
</feature>
<feature type="transmembrane region" description="Helical" evidence="4">
    <location>
        <begin position="383"/>
        <end position="404"/>
    </location>
</feature>
<evidence type="ECO:0000256" key="4">
    <source>
        <dbReference type="SAM" id="Phobius"/>
    </source>
</evidence>
<evidence type="ECO:0000256" key="2">
    <source>
        <dbReference type="ARBA" id="ARBA00006727"/>
    </source>
</evidence>
<feature type="transmembrane region" description="Helical" evidence="4">
    <location>
        <begin position="115"/>
        <end position="137"/>
    </location>
</feature>
<reference evidence="5 6" key="1">
    <citation type="journal article" date="2018" name="Mol. Biol. Evol.">
        <title>Broad Genomic Sampling Reveals a Smut Pathogenic Ancestry of the Fungal Clade Ustilaginomycotina.</title>
        <authorList>
            <person name="Kijpornyongpan T."/>
            <person name="Mondo S.J."/>
            <person name="Barry K."/>
            <person name="Sandor L."/>
            <person name="Lee J."/>
            <person name="Lipzen A."/>
            <person name="Pangilinan J."/>
            <person name="LaButti K."/>
            <person name="Hainaut M."/>
            <person name="Henrissat B."/>
            <person name="Grigoriev I.V."/>
            <person name="Spatafora J.W."/>
            <person name="Aime M.C."/>
        </authorList>
    </citation>
    <scope>NUCLEOTIDE SEQUENCE [LARGE SCALE GENOMIC DNA]</scope>
    <source>
        <strain evidence="5 6">MCA 4186</strain>
    </source>
</reference>
<feature type="transmembrane region" description="Helical" evidence="4">
    <location>
        <begin position="318"/>
        <end position="340"/>
    </location>
</feature>
<keyword evidence="4" id="KW-0472">Membrane</keyword>
<dbReference type="GO" id="GO:0016020">
    <property type="term" value="C:membrane"/>
    <property type="evidence" value="ECO:0007669"/>
    <property type="project" value="UniProtKB-SubCell"/>
</dbReference>
<name>A0A316Z7L6_9BASI</name>
<feature type="transmembrane region" description="Helical" evidence="4">
    <location>
        <begin position="143"/>
        <end position="167"/>
    </location>
</feature>
<proteinExistence type="inferred from homology"/>
<sequence length="457" mass="49171">MPSTSSEVETLGASERGADAHLEKSTAPPQPVATDAAAPPDVPDGGLRAWTVVAGATLTLFSSFGVVNSYGVFQSYYNTSRLTQEGESVLALLGAIQLACLYGLGPLIGKIFDSYGCSILMPLGSLLIVFSLMMLSICQPDQLYQYFLSQAVLFGIGCAMVFTPALAILGHWFRHRRGLALGIVAGGSSLGGVIYPITLQRLLPRIGFGWAVRTMAFIDLACLAFACATMRTRLPLRRQPAKSFLKFIDVGGFRDARFCLATALAFFMFYALFIPYFFIKQYAELQGMRPGLSQYLLPIINATGIPSRILPGLLADRIGVLNLLIPMVLGSGVLVLALWLPARGDAAIICFAAFYGLLSGGFVSLLPAYIARISPQSIYGARLGSVYAFVAIANLVGTPTAGAFVKAKTQEGFARLIGFTGALVIGGGCFGAVAWWLEYRKAKREAREKGVEWRWYT</sequence>
<feature type="transmembrane region" description="Helical" evidence="4">
    <location>
        <begin position="49"/>
        <end position="70"/>
    </location>
</feature>
<evidence type="ECO:0000256" key="1">
    <source>
        <dbReference type="ARBA" id="ARBA00004141"/>
    </source>
</evidence>
<comment type="similarity">
    <text evidence="2">Belongs to the major facilitator superfamily. Monocarboxylate porter (TC 2.A.1.13) family.</text>
</comment>
<feature type="transmembrane region" description="Helical" evidence="4">
    <location>
        <begin position="291"/>
        <end position="311"/>
    </location>
</feature>
<dbReference type="EMBL" id="KZ819300">
    <property type="protein sequence ID" value="PWN96163.1"/>
    <property type="molecule type" value="Genomic_DNA"/>
</dbReference>
<protein>
    <submittedName>
        <fullName evidence="5">MFS general substrate transporter</fullName>
    </submittedName>
</protein>
<feature type="transmembrane region" description="Helical" evidence="4">
    <location>
        <begin position="346"/>
        <end position="371"/>
    </location>
</feature>
<dbReference type="CDD" id="cd17352">
    <property type="entry name" value="MFS_MCT_SLC16"/>
    <property type="match status" value="1"/>
</dbReference>
<organism evidence="5 6">
    <name type="scientific">Tilletiopsis washingtonensis</name>
    <dbReference type="NCBI Taxonomy" id="58919"/>
    <lineage>
        <taxon>Eukaryota</taxon>
        <taxon>Fungi</taxon>
        <taxon>Dikarya</taxon>
        <taxon>Basidiomycota</taxon>
        <taxon>Ustilaginomycotina</taxon>
        <taxon>Exobasidiomycetes</taxon>
        <taxon>Entylomatales</taxon>
        <taxon>Entylomatales incertae sedis</taxon>
        <taxon>Tilletiopsis</taxon>
    </lineage>
</organism>
<keyword evidence="4" id="KW-1133">Transmembrane helix</keyword>
<feature type="region of interest" description="Disordered" evidence="3">
    <location>
        <begin position="1"/>
        <end position="38"/>
    </location>
</feature>
<feature type="transmembrane region" description="Helical" evidence="4">
    <location>
        <begin position="179"/>
        <end position="198"/>
    </location>
</feature>
<keyword evidence="4" id="KW-0812">Transmembrane</keyword>
<keyword evidence="6" id="KW-1185">Reference proteome</keyword>
<dbReference type="InterPro" id="IPR011701">
    <property type="entry name" value="MFS"/>
</dbReference>
<dbReference type="OrthoDB" id="6509908at2759"/>